<name>A0A168BV70_9EURO</name>
<keyword evidence="2" id="KW-1133">Transmembrane helix</keyword>
<proteinExistence type="predicted"/>
<feature type="region of interest" description="Disordered" evidence="1">
    <location>
        <begin position="339"/>
        <end position="384"/>
    </location>
</feature>
<keyword evidence="4" id="KW-1185">Reference proteome</keyword>
<evidence type="ECO:0000256" key="1">
    <source>
        <dbReference type="SAM" id="MobiDB-lite"/>
    </source>
</evidence>
<feature type="region of interest" description="Disordered" evidence="1">
    <location>
        <begin position="405"/>
        <end position="440"/>
    </location>
</feature>
<gene>
    <name evidence="3" type="ORF">AAP_01464</name>
</gene>
<feature type="compositionally biased region" description="Polar residues" evidence="1">
    <location>
        <begin position="421"/>
        <end position="432"/>
    </location>
</feature>
<sequence>MIRFIFPGICLIVLHIAALGTVSKFVSASHVVDFDLKSSSTAESSIAFCLCATILSCALVCHSTALYRCEGRITSTTTGVLASLLLIPVLGGTICLGVSGGTLLNHDETNDGSFRLLYLVTLFETWSALWGTAVLCMVWLFIVLALSRGRDFIEERDAGRILVRRRATTSDGGGSPGNGFWSGVSLFGQKKKISAEPEGQRELVEMIDMERQGQNNHGDSTTLVEESGLNTPETEGTMGLLDGPDMPEIEEIDVTFGDQALEMAEQALDHDESRLMEDHLGNNGLEEAENLANTTEEYVGDPPDNETLQVDEPLSGILPPSREPLTSLGGALADIVEGDEGGKEQEEDGVEEEPTDAQSDKSSNYDAPQPSSSSSEGDVFDEIASTSGPLQALYMEYGNDLLDVLMPEDSSDSSSSFSDDTISNVEAEQPTINLPMPPRIRTPGISSSSPAIAPVAPPLHSREMQGLNVVSIGPCTPTSPLRQVTNARSSSDDSRSVASIPLPLPSPEPARCHDGPISPSGTPSRDVSRAPELMNFRDISPLSELAIWTSVWARDLREARGQSQSQHSRNAQADLELEADRILELHFHGRWPRRY</sequence>
<feature type="transmembrane region" description="Helical" evidence="2">
    <location>
        <begin position="116"/>
        <end position="146"/>
    </location>
</feature>
<dbReference type="AlphaFoldDB" id="A0A168BV70"/>
<reference evidence="3 4" key="1">
    <citation type="journal article" date="2016" name="Genome Biol. Evol.">
        <title>Divergent and convergent evolution of fungal pathogenicity.</title>
        <authorList>
            <person name="Shang Y."/>
            <person name="Xiao G."/>
            <person name="Zheng P."/>
            <person name="Cen K."/>
            <person name="Zhan S."/>
            <person name="Wang C."/>
        </authorList>
    </citation>
    <scope>NUCLEOTIDE SEQUENCE [LARGE SCALE GENOMIC DNA]</scope>
    <source>
        <strain evidence="3 4">ARSEF 7405</strain>
    </source>
</reference>
<dbReference type="Proteomes" id="UP000242877">
    <property type="component" value="Unassembled WGS sequence"/>
</dbReference>
<keyword evidence="2" id="KW-0812">Transmembrane</keyword>
<feature type="transmembrane region" description="Helical" evidence="2">
    <location>
        <begin position="44"/>
        <end position="67"/>
    </location>
</feature>
<evidence type="ECO:0000256" key="2">
    <source>
        <dbReference type="SAM" id="Phobius"/>
    </source>
</evidence>
<feature type="region of interest" description="Disordered" evidence="1">
    <location>
        <begin position="213"/>
        <end position="232"/>
    </location>
</feature>
<organism evidence="3 4">
    <name type="scientific">Ascosphaera apis ARSEF 7405</name>
    <dbReference type="NCBI Taxonomy" id="392613"/>
    <lineage>
        <taxon>Eukaryota</taxon>
        <taxon>Fungi</taxon>
        <taxon>Dikarya</taxon>
        <taxon>Ascomycota</taxon>
        <taxon>Pezizomycotina</taxon>
        <taxon>Eurotiomycetes</taxon>
        <taxon>Eurotiomycetidae</taxon>
        <taxon>Onygenales</taxon>
        <taxon>Ascosphaeraceae</taxon>
        <taxon>Ascosphaera</taxon>
    </lineage>
</organism>
<protein>
    <submittedName>
        <fullName evidence="3">Uncharacterized protein</fullName>
    </submittedName>
</protein>
<accession>A0A168BV70</accession>
<evidence type="ECO:0000313" key="3">
    <source>
        <dbReference type="EMBL" id="KZZ95788.1"/>
    </source>
</evidence>
<dbReference type="OrthoDB" id="10652372at2759"/>
<feature type="region of interest" description="Disordered" evidence="1">
    <location>
        <begin position="296"/>
        <end position="327"/>
    </location>
</feature>
<evidence type="ECO:0000313" key="4">
    <source>
        <dbReference type="Proteomes" id="UP000242877"/>
    </source>
</evidence>
<keyword evidence="2" id="KW-0472">Membrane</keyword>
<feature type="compositionally biased region" description="Polar residues" evidence="1">
    <location>
        <begin position="356"/>
        <end position="376"/>
    </location>
</feature>
<dbReference type="EMBL" id="AZGZ01000004">
    <property type="protein sequence ID" value="KZZ95788.1"/>
    <property type="molecule type" value="Genomic_DNA"/>
</dbReference>
<dbReference type="VEuPathDB" id="FungiDB:AAP_01464"/>
<feature type="region of interest" description="Disordered" evidence="1">
    <location>
        <begin position="470"/>
        <end position="528"/>
    </location>
</feature>
<feature type="transmembrane region" description="Helical" evidence="2">
    <location>
        <begin position="79"/>
        <end position="104"/>
    </location>
</feature>
<feature type="compositionally biased region" description="Polar residues" evidence="1">
    <location>
        <begin position="476"/>
        <end position="486"/>
    </location>
</feature>
<feature type="compositionally biased region" description="Acidic residues" evidence="1">
    <location>
        <begin position="345"/>
        <end position="355"/>
    </location>
</feature>
<comment type="caution">
    <text evidence="3">The sequence shown here is derived from an EMBL/GenBank/DDBJ whole genome shotgun (WGS) entry which is preliminary data.</text>
</comment>